<evidence type="ECO:0000313" key="1">
    <source>
        <dbReference type="EMBL" id="EJW81297.1"/>
    </source>
</evidence>
<dbReference type="AlphaFoldDB" id="J9EVX3"/>
<protein>
    <submittedName>
        <fullName evidence="1">Uncharacterized protein</fullName>
    </submittedName>
</protein>
<feature type="non-terminal residue" evidence="1">
    <location>
        <position position="1"/>
    </location>
</feature>
<dbReference type="EMBL" id="ADBV01003759">
    <property type="protein sequence ID" value="EJW81297.1"/>
    <property type="molecule type" value="Genomic_DNA"/>
</dbReference>
<organism evidence="1 2">
    <name type="scientific">Wuchereria bancrofti</name>
    <dbReference type="NCBI Taxonomy" id="6293"/>
    <lineage>
        <taxon>Eukaryota</taxon>
        <taxon>Metazoa</taxon>
        <taxon>Ecdysozoa</taxon>
        <taxon>Nematoda</taxon>
        <taxon>Chromadorea</taxon>
        <taxon>Rhabditida</taxon>
        <taxon>Spirurina</taxon>
        <taxon>Spiruromorpha</taxon>
        <taxon>Filarioidea</taxon>
        <taxon>Onchocercidae</taxon>
        <taxon>Wuchereria</taxon>
    </lineage>
</organism>
<accession>J9EVX3</accession>
<reference evidence="2" key="1">
    <citation type="submission" date="2012-08" db="EMBL/GenBank/DDBJ databases">
        <title>The Genome Sequence of Wuchereria bancrofti.</title>
        <authorList>
            <person name="Nutman T.B."/>
            <person name="Fink D.L."/>
            <person name="Russ C."/>
            <person name="Young S."/>
            <person name="Zeng Q."/>
            <person name="Koehrsen M."/>
            <person name="Alvarado L."/>
            <person name="Berlin A."/>
            <person name="Chapman S.B."/>
            <person name="Chen Z."/>
            <person name="Freedman E."/>
            <person name="Gellesch M."/>
            <person name="Goldberg J."/>
            <person name="Griggs A."/>
            <person name="Gujja S."/>
            <person name="Heilman E.R."/>
            <person name="Heiman D."/>
            <person name="Hepburn T."/>
            <person name="Howarth C."/>
            <person name="Jen D."/>
            <person name="Larson L."/>
            <person name="Lewis B."/>
            <person name="Mehta T."/>
            <person name="Park D."/>
            <person name="Pearson M."/>
            <person name="Roberts A."/>
            <person name="Saif S."/>
            <person name="Shea T."/>
            <person name="Shenoy N."/>
            <person name="Sisk P."/>
            <person name="Stolte C."/>
            <person name="Sykes S."/>
            <person name="Walk T."/>
            <person name="White J."/>
            <person name="Yandava C."/>
            <person name="Haas B."/>
            <person name="Henn M.R."/>
            <person name="Nusbaum C."/>
            <person name="Birren B."/>
        </authorList>
    </citation>
    <scope>NUCLEOTIDE SEQUENCE [LARGE SCALE GENOMIC DNA]</scope>
    <source>
        <strain evidence="2">NA</strain>
    </source>
</reference>
<proteinExistence type="predicted"/>
<evidence type="ECO:0000313" key="2">
    <source>
        <dbReference type="Proteomes" id="UP000004810"/>
    </source>
</evidence>
<name>J9EVX3_WUCBA</name>
<gene>
    <name evidence="1" type="ORF">WUBG_07793</name>
</gene>
<dbReference type="Proteomes" id="UP000004810">
    <property type="component" value="Unassembled WGS sequence"/>
</dbReference>
<comment type="caution">
    <text evidence="1">The sequence shown here is derived from an EMBL/GenBank/DDBJ whole genome shotgun (WGS) entry which is preliminary data.</text>
</comment>
<sequence>IVHSIPILRLAYIMEPVSILLPVSGPQPVMMLVPHSLLTLTPRSICSSIKNGVYASSSSISWLFGMTDVSCSVCCMPVCIHECIICCITIVCHGIGRKKRALT</sequence>